<dbReference type="InterPro" id="IPR045028">
    <property type="entry name" value="DinG/Rad3-like"/>
</dbReference>
<accession>A0A9E7PNR6</accession>
<dbReference type="Proteomes" id="UP001060368">
    <property type="component" value="Chromosome"/>
</dbReference>
<dbReference type="InterPro" id="IPR042493">
    <property type="entry name" value="XPD_DNA_FeS"/>
</dbReference>
<keyword evidence="6 15" id="KW-0347">Helicase</keyword>
<evidence type="ECO:0000256" key="1">
    <source>
        <dbReference type="ARBA" id="ARBA00022485"/>
    </source>
</evidence>
<dbReference type="InterPro" id="IPR027417">
    <property type="entry name" value="P-loop_NTPase"/>
</dbReference>
<dbReference type="InterPro" id="IPR010614">
    <property type="entry name" value="RAD3-like_helicase_DEAD"/>
</dbReference>
<sequence>MGNIEDWFPYDNFRPNQETMLNTAAEAVRENKICLIDAPTGSGKSSVISAMLANANGRKIVVAVRTVSQLNIFIREIELIKRKKRIKAAYLVGKRNMCPMTGEGDIYHLCEGLKAFSSSIMRDRAQKGSLVPANDAVIKKQIKMQDPDRPLLCPYYIKSKVFVENDGIKMIPSNILRAKGDEVSKSLVNPDRIKDLCSEICPYEVMLQASRDADIILLNFHHLFNETIREQMYLSIGIEENNTMLLIDEAHNCSDTVQSIQTISISEKTLEHAQNELTHMKNRIKGVEAVQGMLPRVRKFMEGLRRSVKKEDYFDPVMFSRFILNESLYNKMEDIYDDLNRIYEAIKDKKIQEGDFKEIPLERVMEFFFRIIQATQDPAFLTIYRKNENMISLEVRNIDPSSTLKEIAQNHSSCIMISGTLSPVESFKKLYFEDLPALTLSLPNSFPKKNRAIYCSKDVTSAFSKRKDKDNLEKIHRYIQEFAKVKGNLAVYFPSYDMLNNIAVDIPQKINKKEVFIESPETQVANRDLRKFLSLPEMGKSGIIFGVCGGKWSEGLDYRGELLNGAIVIGLPLAPYNDVRKMVIDYFKSKFGPEGEFISYTLPAINKALQALGRVLRTPDDTGVLLIGEARFLESGVKRGLPPWMQDEMVVCDVSQFSKDIARWR</sequence>
<keyword evidence="1" id="KW-0004">4Fe-4S</keyword>
<dbReference type="Pfam" id="PF06733">
    <property type="entry name" value="DEAD_2"/>
    <property type="match status" value="1"/>
</dbReference>
<dbReference type="InterPro" id="IPR006555">
    <property type="entry name" value="ATP-dep_Helicase_C"/>
</dbReference>
<keyword evidence="10" id="KW-0238">DNA-binding</keyword>
<dbReference type="GO" id="GO:0006281">
    <property type="term" value="P:DNA repair"/>
    <property type="evidence" value="ECO:0007669"/>
    <property type="project" value="UniProtKB-KW"/>
</dbReference>
<dbReference type="GO" id="GO:0046872">
    <property type="term" value="F:metal ion binding"/>
    <property type="evidence" value="ECO:0007669"/>
    <property type="project" value="UniProtKB-KW"/>
</dbReference>
<evidence type="ECO:0000256" key="9">
    <source>
        <dbReference type="ARBA" id="ARBA00023014"/>
    </source>
</evidence>
<dbReference type="PROSITE" id="PS51193">
    <property type="entry name" value="HELICASE_ATP_BIND_2"/>
    <property type="match status" value="1"/>
</dbReference>
<gene>
    <name evidence="15" type="ORF">L6E24_00825</name>
</gene>
<evidence type="ECO:0000256" key="4">
    <source>
        <dbReference type="ARBA" id="ARBA00022763"/>
    </source>
</evidence>
<feature type="domain" description="Helicase ATP-binding" evidence="14">
    <location>
        <begin position="3"/>
        <end position="300"/>
    </location>
</feature>
<evidence type="ECO:0000313" key="15">
    <source>
        <dbReference type="EMBL" id="UUX92702.1"/>
    </source>
</evidence>
<keyword evidence="12" id="KW-0413">Isomerase</keyword>
<dbReference type="InterPro" id="IPR014013">
    <property type="entry name" value="Helic_SF1/SF2_ATP-bd_DinG/Rad3"/>
</dbReference>
<keyword evidence="5" id="KW-0378">Hydrolase</keyword>
<proteinExistence type="predicted"/>
<keyword evidence="9" id="KW-0411">Iron-sulfur</keyword>
<evidence type="ECO:0000313" key="16">
    <source>
        <dbReference type="Proteomes" id="UP001060368"/>
    </source>
</evidence>
<dbReference type="RefSeq" id="WP_257742846.1">
    <property type="nucleotide sequence ID" value="NZ_CP096115.1"/>
</dbReference>
<evidence type="ECO:0000256" key="7">
    <source>
        <dbReference type="ARBA" id="ARBA00022840"/>
    </source>
</evidence>
<keyword evidence="8" id="KW-0408">Iron</keyword>
<dbReference type="EMBL" id="CP096115">
    <property type="protein sequence ID" value="UUX92702.1"/>
    <property type="molecule type" value="Genomic_DNA"/>
</dbReference>
<evidence type="ECO:0000256" key="11">
    <source>
        <dbReference type="ARBA" id="ARBA00023204"/>
    </source>
</evidence>
<dbReference type="KEGG" id="mend:L6E24_00825"/>
<dbReference type="AlphaFoldDB" id="A0A9E7PNR6"/>
<evidence type="ECO:0000259" key="14">
    <source>
        <dbReference type="PROSITE" id="PS51193"/>
    </source>
</evidence>
<feature type="coiled-coil region" evidence="13">
    <location>
        <begin position="263"/>
        <end position="290"/>
    </location>
</feature>
<keyword evidence="16" id="KW-1185">Reference proteome</keyword>
<keyword evidence="2" id="KW-0479">Metal-binding</keyword>
<dbReference type="Gene3D" id="1.10.275.40">
    <property type="match status" value="1"/>
</dbReference>
<keyword evidence="4" id="KW-0227">DNA damage</keyword>
<dbReference type="GO" id="GO:0043139">
    <property type="term" value="F:5'-3' DNA helicase activity"/>
    <property type="evidence" value="ECO:0007669"/>
    <property type="project" value="UniProtKB-EC"/>
</dbReference>
<dbReference type="SUPFAM" id="SSF52540">
    <property type="entry name" value="P-loop containing nucleoside triphosphate hydrolases"/>
    <property type="match status" value="1"/>
</dbReference>
<evidence type="ECO:0000256" key="12">
    <source>
        <dbReference type="ARBA" id="ARBA00023235"/>
    </source>
</evidence>
<dbReference type="GeneID" id="74306194"/>
<dbReference type="PANTHER" id="PTHR11472">
    <property type="entry name" value="DNA REPAIR DEAD HELICASE RAD3/XP-D SUBFAMILY MEMBER"/>
    <property type="match status" value="1"/>
</dbReference>
<dbReference type="GO" id="GO:0051539">
    <property type="term" value="F:4 iron, 4 sulfur cluster binding"/>
    <property type="evidence" value="ECO:0007669"/>
    <property type="project" value="UniProtKB-KW"/>
</dbReference>
<protein>
    <submittedName>
        <fullName evidence="15">ATP-dependent DNA helicase</fullName>
    </submittedName>
</protein>
<dbReference type="Pfam" id="PF13307">
    <property type="entry name" value="Helicase_C_2"/>
    <property type="match status" value="1"/>
</dbReference>
<evidence type="ECO:0000256" key="8">
    <source>
        <dbReference type="ARBA" id="ARBA00023004"/>
    </source>
</evidence>
<name>A0A9E7PNR6_9EURY</name>
<evidence type="ECO:0000256" key="2">
    <source>
        <dbReference type="ARBA" id="ARBA00022723"/>
    </source>
</evidence>
<reference evidence="15" key="1">
    <citation type="submission" date="2022-04" db="EMBL/GenBank/DDBJ databases">
        <title>Complete genome of Methanoplanus endosymbiosus DSM 3599.</title>
        <authorList>
            <person name="Chen S.-C."/>
            <person name="You Y.-T."/>
            <person name="Zhou Y.-Z."/>
            <person name="Lai M.-C."/>
        </authorList>
    </citation>
    <scope>NUCLEOTIDE SEQUENCE</scope>
    <source>
        <strain evidence="15">DSM 3599</strain>
    </source>
</reference>
<dbReference type="SMART" id="SM00488">
    <property type="entry name" value="DEXDc2"/>
    <property type="match status" value="1"/>
</dbReference>
<dbReference type="GO" id="GO:0005524">
    <property type="term" value="F:ATP binding"/>
    <property type="evidence" value="ECO:0007669"/>
    <property type="project" value="UniProtKB-KW"/>
</dbReference>
<evidence type="ECO:0000256" key="3">
    <source>
        <dbReference type="ARBA" id="ARBA00022741"/>
    </source>
</evidence>
<dbReference type="SMART" id="SM00491">
    <property type="entry name" value="HELICc2"/>
    <property type="match status" value="1"/>
</dbReference>
<dbReference type="InterPro" id="IPR006554">
    <property type="entry name" value="Helicase-like_DEXD_c2"/>
</dbReference>
<keyword evidence="11" id="KW-0234">DNA repair</keyword>
<keyword evidence="7" id="KW-0067">ATP-binding</keyword>
<dbReference type="Gene3D" id="1.10.30.20">
    <property type="entry name" value="Bacterial XPD DNA helicase, FeS cluster domain"/>
    <property type="match status" value="1"/>
</dbReference>
<evidence type="ECO:0000256" key="13">
    <source>
        <dbReference type="SAM" id="Coils"/>
    </source>
</evidence>
<evidence type="ECO:0000256" key="10">
    <source>
        <dbReference type="ARBA" id="ARBA00023125"/>
    </source>
</evidence>
<keyword evidence="13" id="KW-0175">Coiled coil</keyword>
<keyword evidence="3" id="KW-0547">Nucleotide-binding</keyword>
<dbReference type="GO" id="GO:0016818">
    <property type="term" value="F:hydrolase activity, acting on acid anhydrides, in phosphorus-containing anhydrides"/>
    <property type="evidence" value="ECO:0007669"/>
    <property type="project" value="InterPro"/>
</dbReference>
<evidence type="ECO:0000256" key="5">
    <source>
        <dbReference type="ARBA" id="ARBA00022801"/>
    </source>
</evidence>
<dbReference type="GO" id="GO:0003677">
    <property type="term" value="F:DNA binding"/>
    <property type="evidence" value="ECO:0007669"/>
    <property type="project" value="UniProtKB-KW"/>
</dbReference>
<dbReference type="Gene3D" id="3.40.50.300">
    <property type="entry name" value="P-loop containing nucleotide triphosphate hydrolases"/>
    <property type="match status" value="2"/>
</dbReference>
<dbReference type="PANTHER" id="PTHR11472:SF34">
    <property type="entry name" value="REGULATOR OF TELOMERE ELONGATION HELICASE 1"/>
    <property type="match status" value="1"/>
</dbReference>
<organism evidence="15 16">
    <name type="scientific">Methanoplanus endosymbiosus</name>
    <dbReference type="NCBI Taxonomy" id="33865"/>
    <lineage>
        <taxon>Archaea</taxon>
        <taxon>Methanobacteriati</taxon>
        <taxon>Methanobacteriota</taxon>
        <taxon>Stenosarchaea group</taxon>
        <taxon>Methanomicrobia</taxon>
        <taxon>Methanomicrobiales</taxon>
        <taxon>Methanomicrobiaceae</taxon>
        <taxon>Methanoplanus</taxon>
    </lineage>
</organism>
<evidence type="ECO:0000256" key="6">
    <source>
        <dbReference type="ARBA" id="ARBA00022806"/>
    </source>
</evidence>